<gene>
    <name evidence="2" type="primary">100118997</name>
</gene>
<dbReference type="EnsemblMetazoa" id="XM_008212420">
    <property type="protein sequence ID" value="XP_008210642"/>
    <property type="gene ID" value="LOC100118997"/>
</dbReference>
<evidence type="ECO:0000256" key="1">
    <source>
        <dbReference type="SAM" id="MobiDB-lite"/>
    </source>
</evidence>
<proteinExistence type="predicted"/>
<dbReference type="Proteomes" id="UP000002358">
    <property type="component" value="Chromosome 3"/>
</dbReference>
<accession>A0A7M7G4C1</accession>
<dbReference type="OMA" id="MYTYADP"/>
<dbReference type="AlphaFoldDB" id="A0A7M7G4C1"/>
<keyword evidence="3" id="KW-1185">Reference proteome</keyword>
<dbReference type="KEGG" id="nvi:100118997"/>
<feature type="compositionally biased region" description="Basic and acidic residues" evidence="1">
    <location>
        <begin position="245"/>
        <end position="268"/>
    </location>
</feature>
<dbReference type="EnsemblMetazoa" id="XM_001602805">
    <property type="protein sequence ID" value="XP_001602855"/>
    <property type="gene ID" value="LOC100118997"/>
</dbReference>
<dbReference type="EnsemblMetazoa" id="XM_031926210">
    <property type="protein sequence ID" value="XP_031782070"/>
    <property type="gene ID" value="LOC100118997"/>
</dbReference>
<evidence type="ECO:0000313" key="3">
    <source>
        <dbReference type="Proteomes" id="UP000002358"/>
    </source>
</evidence>
<dbReference type="InParanoid" id="A0A7M7G4C1"/>
<sequence>MAGFQLDDLLRDDRKDANLIPDLSKATCNSQEEFRRLMECCPEFKIKADKVTREDSSCKVRDKEFSWRTTKKELRAIGREWSYGDPIPPDMRTLNLQELQQVAIDWRMLTSLRPKLRQDEEMFSRLVEMGKLQVKSQARERRSFVSPIRRAKNRAGIIESSVRICGDCGEEFCSGESCGDVLYDAFIRVTVTPHRAKARLTADAAAIIAGMDSGQGKSGKKKRKRGGPGMPRMGKSGGKAARLLVRKDKPPGGKGAARKESDRSDDAKAGSSGRKFRRKCTKYPTKKRGAASPK</sequence>
<organism evidence="2 3">
    <name type="scientific">Nasonia vitripennis</name>
    <name type="common">Parasitic wasp</name>
    <dbReference type="NCBI Taxonomy" id="7425"/>
    <lineage>
        <taxon>Eukaryota</taxon>
        <taxon>Metazoa</taxon>
        <taxon>Ecdysozoa</taxon>
        <taxon>Arthropoda</taxon>
        <taxon>Hexapoda</taxon>
        <taxon>Insecta</taxon>
        <taxon>Pterygota</taxon>
        <taxon>Neoptera</taxon>
        <taxon>Endopterygota</taxon>
        <taxon>Hymenoptera</taxon>
        <taxon>Apocrita</taxon>
        <taxon>Proctotrupomorpha</taxon>
        <taxon>Chalcidoidea</taxon>
        <taxon>Pteromalidae</taxon>
        <taxon>Pteromalinae</taxon>
        <taxon>Nasonia</taxon>
    </lineage>
</organism>
<feature type="compositionally biased region" description="Basic residues" evidence="1">
    <location>
        <begin position="274"/>
        <end position="294"/>
    </location>
</feature>
<protein>
    <submittedName>
        <fullName evidence="2">Uncharacterized protein</fullName>
    </submittedName>
</protein>
<name>A0A7M7G4C1_NASVI</name>
<evidence type="ECO:0000313" key="2">
    <source>
        <dbReference type="EnsemblMetazoa" id="XP_001602855"/>
    </source>
</evidence>
<feature type="region of interest" description="Disordered" evidence="1">
    <location>
        <begin position="212"/>
        <end position="294"/>
    </location>
</feature>
<reference evidence="2" key="1">
    <citation type="submission" date="2021-01" db="UniProtKB">
        <authorList>
            <consortium name="EnsemblMetazoa"/>
        </authorList>
    </citation>
    <scope>IDENTIFICATION</scope>
</reference>